<gene>
    <name evidence="1" type="ORF">NPIL_17521</name>
</gene>
<dbReference type="Proteomes" id="UP000887013">
    <property type="component" value="Unassembled WGS sequence"/>
</dbReference>
<name>A0A8X6NLN7_NEPPI</name>
<comment type="caution">
    <text evidence="1">The sequence shown here is derived from an EMBL/GenBank/DDBJ whole genome shotgun (WGS) entry which is preliminary data.</text>
</comment>
<accession>A0A8X6NLN7</accession>
<evidence type="ECO:0000313" key="1">
    <source>
        <dbReference type="EMBL" id="GFT19484.1"/>
    </source>
</evidence>
<evidence type="ECO:0000313" key="2">
    <source>
        <dbReference type="Proteomes" id="UP000887013"/>
    </source>
</evidence>
<dbReference type="AlphaFoldDB" id="A0A8X6NLN7"/>
<organism evidence="1 2">
    <name type="scientific">Nephila pilipes</name>
    <name type="common">Giant wood spider</name>
    <name type="synonym">Nephila maculata</name>
    <dbReference type="NCBI Taxonomy" id="299642"/>
    <lineage>
        <taxon>Eukaryota</taxon>
        <taxon>Metazoa</taxon>
        <taxon>Ecdysozoa</taxon>
        <taxon>Arthropoda</taxon>
        <taxon>Chelicerata</taxon>
        <taxon>Arachnida</taxon>
        <taxon>Araneae</taxon>
        <taxon>Araneomorphae</taxon>
        <taxon>Entelegynae</taxon>
        <taxon>Araneoidea</taxon>
        <taxon>Nephilidae</taxon>
        <taxon>Nephila</taxon>
    </lineage>
</organism>
<dbReference type="EMBL" id="BMAW01010581">
    <property type="protein sequence ID" value="GFT19484.1"/>
    <property type="molecule type" value="Genomic_DNA"/>
</dbReference>
<keyword evidence="2" id="KW-1185">Reference proteome</keyword>
<proteinExistence type="predicted"/>
<protein>
    <submittedName>
        <fullName evidence="1">Uncharacterized protein</fullName>
    </submittedName>
</protein>
<sequence>MQQSITFHQTYKTTPVSYAPSSSLLPDVVIEAVLSFYLKLISKFHLSLCLLEVPVLSDLSLISPASSASSSLPSSSHCHLNMCKVTSAFKECVLHFTSIFYYGPFSLPIAAKVLKWCFTLAFPTFSILNAQACCLEFL</sequence>
<reference evidence="1" key="1">
    <citation type="submission" date="2020-08" db="EMBL/GenBank/DDBJ databases">
        <title>Multicomponent nature underlies the extraordinary mechanical properties of spider dragline silk.</title>
        <authorList>
            <person name="Kono N."/>
            <person name="Nakamura H."/>
            <person name="Mori M."/>
            <person name="Yoshida Y."/>
            <person name="Ohtoshi R."/>
            <person name="Malay A.D."/>
            <person name="Moran D.A.P."/>
            <person name="Tomita M."/>
            <person name="Numata K."/>
            <person name="Arakawa K."/>
        </authorList>
    </citation>
    <scope>NUCLEOTIDE SEQUENCE</scope>
</reference>